<name>A0A4R6WCX6_9SPHI</name>
<gene>
    <name evidence="1" type="ORF">CLV99_2865</name>
</gene>
<reference evidence="1 2" key="1">
    <citation type="submission" date="2019-03" db="EMBL/GenBank/DDBJ databases">
        <title>Genomic Encyclopedia of Archaeal and Bacterial Type Strains, Phase II (KMG-II): from individual species to whole genera.</title>
        <authorList>
            <person name="Goeker M."/>
        </authorList>
    </citation>
    <scope>NUCLEOTIDE SEQUENCE [LARGE SCALE GENOMIC DNA]</scope>
    <source>
        <strain evidence="1 2">DSM 28353</strain>
    </source>
</reference>
<evidence type="ECO:0000313" key="1">
    <source>
        <dbReference type="EMBL" id="TDQ77458.1"/>
    </source>
</evidence>
<accession>A0A4R6WCX6</accession>
<dbReference type="AlphaFoldDB" id="A0A4R6WCX6"/>
<dbReference type="EMBL" id="SNYV01000014">
    <property type="protein sequence ID" value="TDQ77458.1"/>
    <property type="molecule type" value="Genomic_DNA"/>
</dbReference>
<organism evidence="1 2">
    <name type="scientific">Sphingobacterium yanglingense</name>
    <dbReference type="NCBI Taxonomy" id="1437280"/>
    <lineage>
        <taxon>Bacteria</taxon>
        <taxon>Pseudomonadati</taxon>
        <taxon>Bacteroidota</taxon>
        <taxon>Sphingobacteriia</taxon>
        <taxon>Sphingobacteriales</taxon>
        <taxon>Sphingobacteriaceae</taxon>
        <taxon>Sphingobacterium</taxon>
    </lineage>
</organism>
<proteinExistence type="predicted"/>
<dbReference type="Proteomes" id="UP000295292">
    <property type="component" value="Unassembled WGS sequence"/>
</dbReference>
<comment type="caution">
    <text evidence="1">The sequence shown here is derived from an EMBL/GenBank/DDBJ whole genome shotgun (WGS) entry which is preliminary data.</text>
</comment>
<evidence type="ECO:0008006" key="3">
    <source>
        <dbReference type="Google" id="ProtNLM"/>
    </source>
</evidence>
<keyword evidence="2" id="KW-1185">Reference proteome</keyword>
<evidence type="ECO:0000313" key="2">
    <source>
        <dbReference type="Proteomes" id="UP000295292"/>
    </source>
</evidence>
<sequence>MEIKYLKLLQDNPYEYPAADENNRYPIVSLSITEINDLETSFNNGLAFPLAVRELLYLAGKRCYALEYGYQGSIQKMQQDVRKFMQEWNRELTRPFLVIDVYNILDQFLFVFLEEGDDPVVYRAEYDPNHLPEGQWYEAMQPNLSTFINKKVQYVKAGGSAF</sequence>
<protein>
    <recommendedName>
        <fullName evidence="3">SUKH superfamily protein</fullName>
    </recommendedName>
</protein>
<dbReference type="RefSeq" id="WP_133585075.1">
    <property type="nucleotide sequence ID" value="NZ_SNYV01000014.1"/>
</dbReference>
<dbReference type="OrthoDB" id="1189226at2"/>